<sequence>MALIKKDLFEEAYTIIKEMIMEGNLKPGERLVQEQIARNLGISRTPVMHALRILETEGLLTANPRTKVMQVRDLSQEELVTIFEIRLCIEPLATRYACQVITDEAVEELEKNFTAAFKNKNEKEYRRLDNKLHTYISEICPNRDLRDFTIRSGLISRFLIKGLIRPPRETYYEHLQVLEAFRKKQPQEAEKAMREHIKITLAYIQRSGKEE</sequence>
<keyword evidence="3" id="KW-0804">Transcription</keyword>
<dbReference type="PANTHER" id="PTHR43537">
    <property type="entry name" value="TRANSCRIPTIONAL REGULATOR, GNTR FAMILY"/>
    <property type="match status" value="1"/>
</dbReference>
<evidence type="ECO:0000256" key="2">
    <source>
        <dbReference type="ARBA" id="ARBA00023125"/>
    </source>
</evidence>
<dbReference type="InterPro" id="IPR008920">
    <property type="entry name" value="TF_FadR/GntR_C"/>
</dbReference>
<name>A0A7T1AM73_ATRLM</name>
<dbReference type="CDD" id="cd07377">
    <property type="entry name" value="WHTH_GntR"/>
    <property type="match status" value="1"/>
</dbReference>
<dbReference type="KEGG" id="alam:RT761_01723"/>
<dbReference type="GO" id="GO:0003677">
    <property type="term" value="F:DNA binding"/>
    <property type="evidence" value="ECO:0007669"/>
    <property type="project" value="UniProtKB-KW"/>
</dbReference>
<dbReference type="InterPro" id="IPR011711">
    <property type="entry name" value="GntR_C"/>
</dbReference>
<dbReference type="InterPro" id="IPR000524">
    <property type="entry name" value="Tscrpt_reg_HTH_GntR"/>
</dbReference>
<proteinExistence type="predicted"/>
<dbReference type="SUPFAM" id="SSF48008">
    <property type="entry name" value="GntR ligand-binding domain-like"/>
    <property type="match status" value="1"/>
</dbReference>
<dbReference type="SUPFAM" id="SSF46785">
    <property type="entry name" value="Winged helix' DNA-binding domain"/>
    <property type="match status" value="1"/>
</dbReference>
<keyword evidence="2" id="KW-0238">DNA-binding</keyword>
<dbReference type="SMART" id="SM00345">
    <property type="entry name" value="HTH_GNTR"/>
    <property type="match status" value="1"/>
</dbReference>
<evidence type="ECO:0000313" key="5">
    <source>
        <dbReference type="EMBL" id="QPM68502.1"/>
    </source>
</evidence>
<organism evidence="5 6">
    <name type="scientific">Atribacter laminatus</name>
    <dbReference type="NCBI Taxonomy" id="2847778"/>
    <lineage>
        <taxon>Bacteria</taxon>
        <taxon>Pseudomonadati</taxon>
        <taxon>Atribacterota</taxon>
        <taxon>Atribacteria</taxon>
        <taxon>Atribacterales</taxon>
        <taxon>Atribacteraceae</taxon>
        <taxon>Atribacter</taxon>
    </lineage>
</organism>
<dbReference type="Gene3D" id="1.10.10.10">
    <property type="entry name" value="Winged helix-like DNA-binding domain superfamily/Winged helix DNA-binding domain"/>
    <property type="match status" value="1"/>
</dbReference>
<dbReference type="RefSeq" id="WP_218111006.1">
    <property type="nucleotide sequence ID" value="NZ_CP065383.1"/>
</dbReference>
<evidence type="ECO:0000256" key="3">
    <source>
        <dbReference type="ARBA" id="ARBA00023163"/>
    </source>
</evidence>
<reference evidence="5 6" key="1">
    <citation type="journal article" date="2021" name="Nat. Commun.">
        <title>Isolation of a member of the candidate phylum Atribacteria reveals a unique cell membrane structure.</title>
        <authorList>
            <person name="Taiki K."/>
            <person name="Nobu M.K."/>
            <person name="Kusada H."/>
            <person name="Meng X.-Y."/>
            <person name="Hosoki N."/>
            <person name="Uematsu K."/>
            <person name="Yoshioka H."/>
            <person name="Kamagata Y."/>
            <person name="Tamaki H."/>
        </authorList>
    </citation>
    <scope>NUCLEOTIDE SEQUENCE [LARGE SCALE GENOMIC DNA]</scope>
    <source>
        <strain evidence="5 6">RT761</strain>
    </source>
</reference>
<dbReference type="GO" id="GO:0003700">
    <property type="term" value="F:DNA-binding transcription factor activity"/>
    <property type="evidence" value="ECO:0007669"/>
    <property type="project" value="InterPro"/>
</dbReference>
<dbReference type="AlphaFoldDB" id="A0A7T1AM73"/>
<dbReference type="PANTHER" id="PTHR43537:SF24">
    <property type="entry name" value="GLUCONATE OPERON TRANSCRIPTIONAL REPRESSOR"/>
    <property type="match status" value="1"/>
</dbReference>
<keyword evidence="6" id="KW-1185">Reference proteome</keyword>
<keyword evidence="1" id="KW-0805">Transcription regulation</keyword>
<dbReference type="Gene3D" id="1.20.120.530">
    <property type="entry name" value="GntR ligand-binding domain-like"/>
    <property type="match status" value="1"/>
</dbReference>
<evidence type="ECO:0000256" key="1">
    <source>
        <dbReference type="ARBA" id="ARBA00023015"/>
    </source>
</evidence>
<dbReference type="EMBL" id="CP065383">
    <property type="protein sequence ID" value="QPM68502.1"/>
    <property type="molecule type" value="Genomic_DNA"/>
</dbReference>
<feature type="domain" description="HTH gntR-type" evidence="4">
    <location>
        <begin position="6"/>
        <end position="74"/>
    </location>
</feature>
<protein>
    <submittedName>
        <fullName evidence="5">HTH-type transcriptional repressor RspR</fullName>
    </submittedName>
</protein>
<dbReference type="Pfam" id="PF07729">
    <property type="entry name" value="FCD"/>
    <property type="match status" value="1"/>
</dbReference>
<evidence type="ECO:0000313" key="6">
    <source>
        <dbReference type="Proteomes" id="UP000594463"/>
    </source>
</evidence>
<dbReference type="SMART" id="SM00895">
    <property type="entry name" value="FCD"/>
    <property type="match status" value="1"/>
</dbReference>
<dbReference type="InterPro" id="IPR036388">
    <property type="entry name" value="WH-like_DNA-bd_sf"/>
</dbReference>
<dbReference type="InterPro" id="IPR036390">
    <property type="entry name" value="WH_DNA-bd_sf"/>
</dbReference>
<evidence type="ECO:0000259" key="4">
    <source>
        <dbReference type="PROSITE" id="PS50949"/>
    </source>
</evidence>
<dbReference type="Pfam" id="PF00392">
    <property type="entry name" value="GntR"/>
    <property type="match status" value="1"/>
</dbReference>
<accession>A0A7T1AM73</accession>
<dbReference type="Proteomes" id="UP000594463">
    <property type="component" value="Chromosome"/>
</dbReference>
<dbReference type="PROSITE" id="PS50949">
    <property type="entry name" value="HTH_GNTR"/>
    <property type="match status" value="1"/>
</dbReference>
<gene>
    <name evidence="5" type="primary">rspR</name>
    <name evidence="5" type="ORF">RT761_01723</name>
</gene>